<dbReference type="Proteomes" id="UP000316727">
    <property type="component" value="Unassembled WGS sequence"/>
</dbReference>
<evidence type="ECO:0000256" key="3">
    <source>
        <dbReference type="ARBA" id="ARBA00023004"/>
    </source>
</evidence>
<evidence type="ECO:0000256" key="1">
    <source>
        <dbReference type="ARBA" id="ARBA00022714"/>
    </source>
</evidence>
<protein>
    <submittedName>
        <fullName evidence="7">Rieske 2Fe-2S domain-containing protein</fullName>
    </submittedName>
</protein>
<keyword evidence="5" id="KW-1133">Transmembrane helix</keyword>
<dbReference type="PANTHER" id="PTHR21496:SF23">
    <property type="entry name" value="3-PHENYLPROPIONATE_CINNAMIC ACID DIOXYGENASE FERREDOXIN SUBUNIT"/>
    <property type="match status" value="1"/>
</dbReference>
<name>A0A501W8C5_9BACT</name>
<dbReference type="EMBL" id="VFRQ01000001">
    <property type="protein sequence ID" value="TPE46203.1"/>
    <property type="molecule type" value="Genomic_DNA"/>
</dbReference>
<proteinExistence type="predicted"/>
<feature type="domain" description="Rieske" evidence="6">
    <location>
        <begin position="193"/>
        <end position="289"/>
    </location>
</feature>
<dbReference type="SUPFAM" id="SSF50022">
    <property type="entry name" value="ISP domain"/>
    <property type="match status" value="1"/>
</dbReference>
<keyword evidence="5" id="KW-0812">Transmembrane</keyword>
<dbReference type="AlphaFoldDB" id="A0A501W8C5"/>
<evidence type="ECO:0000313" key="8">
    <source>
        <dbReference type="Proteomes" id="UP000316727"/>
    </source>
</evidence>
<keyword evidence="4" id="KW-0411">Iron-sulfur</keyword>
<accession>A0A501W8C5</accession>
<evidence type="ECO:0000256" key="5">
    <source>
        <dbReference type="SAM" id="Phobius"/>
    </source>
</evidence>
<feature type="transmembrane region" description="Helical" evidence="5">
    <location>
        <begin position="87"/>
        <end position="107"/>
    </location>
</feature>
<evidence type="ECO:0000256" key="2">
    <source>
        <dbReference type="ARBA" id="ARBA00022723"/>
    </source>
</evidence>
<evidence type="ECO:0000259" key="6">
    <source>
        <dbReference type="PROSITE" id="PS51296"/>
    </source>
</evidence>
<dbReference type="InterPro" id="IPR036922">
    <property type="entry name" value="Rieske_2Fe-2S_sf"/>
</dbReference>
<keyword evidence="8" id="KW-1185">Reference proteome</keyword>
<keyword evidence="1" id="KW-0001">2Fe-2S</keyword>
<organism evidence="7 8">
    <name type="scientific">Pontibacter mangrovi</name>
    <dbReference type="NCBI Taxonomy" id="2589816"/>
    <lineage>
        <taxon>Bacteria</taxon>
        <taxon>Pseudomonadati</taxon>
        <taxon>Bacteroidota</taxon>
        <taxon>Cytophagia</taxon>
        <taxon>Cytophagales</taxon>
        <taxon>Hymenobacteraceae</taxon>
        <taxon>Pontibacter</taxon>
    </lineage>
</organism>
<dbReference type="OrthoDB" id="593800at2"/>
<feature type="transmembrane region" description="Helical" evidence="5">
    <location>
        <begin position="152"/>
        <end position="173"/>
    </location>
</feature>
<keyword evidence="3" id="KW-0408">Iron</keyword>
<dbReference type="Pfam" id="PF09990">
    <property type="entry name" value="DUF2231"/>
    <property type="match status" value="1"/>
</dbReference>
<feature type="transmembrane region" description="Helical" evidence="5">
    <location>
        <begin position="119"/>
        <end position="140"/>
    </location>
</feature>
<evidence type="ECO:0000313" key="7">
    <source>
        <dbReference type="EMBL" id="TPE46203.1"/>
    </source>
</evidence>
<gene>
    <name evidence="7" type="ORF">FJM65_02330</name>
</gene>
<dbReference type="RefSeq" id="WP_140619006.1">
    <property type="nucleotide sequence ID" value="NZ_VFRQ01000001.1"/>
</dbReference>
<dbReference type="InterPro" id="IPR017941">
    <property type="entry name" value="Rieske_2Fe-2S"/>
</dbReference>
<keyword evidence="2" id="KW-0479">Metal-binding</keyword>
<dbReference type="Pfam" id="PF00355">
    <property type="entry name" value="Rieske"/>
    <property type="match status" value="1"/>
</dbReference>
<dbReference type="PANTHER" id="PTHR21496">
    <property type="entry name" value="FERREDOXIN-RELATED"/>
    <property type="match status" value="1"/>
</dbReference>
<reference evidence="7 8" key="1">
    <citation type="submission" date="2019-06" db="EMBL/GenBank/DDBJ databases">
        <title>A novel bacterium of genus Pontibacter, isolated from marine sediment.</title>
        <authorList>
            <person name="Huang H."/>
            <person name="Mo K."/>
            <person name="Hu Y."/>
        </authorList>
    </citation>
    <scope>NUCLEOTIDE SEQUENCE [LARGE SCALE GENOMIC DNA]</scope>
    <source>
        <strain evidence="7 8">HB172049</strain>
    </source>
</reference>
<comment type="caution">
    <text evidence="7">The sequence shown here is derived from an EMBL/GenBank/DDBJ whole genome shotgun (WGS) entry which is preliminary data.</text>
</comment>
<sequence length="296" mass="31203">MKLHSILHEVAEQPWVGTAGDKLQPAVLKAFEAGGEAGREIKNALHGTWLGHPLHPAITDVPIGAWTAAAVLDLLERSGSRKYAPGADAAVAVGLAGAVGAAVTGLTDWTGTTKEKRRMGLVHGMMNLGATALYTASLFLRKRKSTRTQAVCLSMLGYGMVSVSAYIGGHLVYRNQIGVDHTATADTYPEDFVAVLPENDLKEKAMRCVKAGEVAVLLAKQGGEIFALAHTCSHLGGPLSEGDLLSGGKVRCPWHGSVFSLSSGDVVDGPATEPQPRLEVRTRNGQIEVRLPKGES</sequence>
<dbReference type="PROSITE" id="PS51296">
    <property type="entry name" value="RIESKE"/>
    <property type="match status" value="1"/>
</dbReference>
<evidence type="ECO:0000256" key="4">
    <source>
        <dbReference type="ARBA" id="ARBA00023014"/>
    </source>
</evidence>
<dbReference type="GO" id="GO:0051537">
    <property type="term" value="F:2 iron, 2 sulfur cluster binding"/>
    <property type="evidence" value="ECO:0007669"/>
    <property type="project" value="UniProtKB-KW"/>
</dbReference>
<dbReference type="GO" id="GO:0046872">
    <property type="term" value="F:metal ion binding"/>
    <property type="evidence" value="ECO:0007669"/>
    <property type="project" value="UniProtKB-KW"/>
</dbReference>
<dbReference type="InterPro" id="IPR019251">
    <property type="entry name" value="DUF2231_TM"/>
</dbReference>
<dbReference type="Gene3D" id="2.102.10.10">
    <property type="entry name" value="Rieske [2Fe-2S] iron-sulphur domain"/>
    <property type="match status" value="1"/>
</dbReference>
<keyword evidence="5" id="KW-0472">Membrane</keyword>